<keyword evidence="2" id="KW-1185">Reference proteome</keyword>
<comment type="caution">
    <text evidence="1">The sequence shown here is derived from an EMBL/GenBank/DDBJ whole genome shotgun (WGS) entry which is preliminary data.</text>
</comment>
<evidence type="ECO:0000313" key="2">
    <source>
        <dbReference type="Proteomes" id="UP001058974"/>
    </source>
</evidence>
<sequence length="113" mass="13028">MHVMSQKFKMHTSASWVDHVISASSSTFAREGSLERAFLDVGSSSDRGGQTLEEDKRICSEYENCIIPFHECTFEISGLRLPLNFFGIEVFNHFMIVPSHRNLVSWDYIYVFQ</sequence>
<dbReference type="EMBL" id="JAMSHJ010000003">
    <property type="protein sequence ID" value="KAI5425713.1"/>
    <property type="molecule type" value="Genomic_DNA"/>
</dbReference>
<gene>
    <name evidence="1" type="ORF">KIW84_031509</name>
</gene>
<protein>
    <submittedName>
        <fullName evidence="1">Uncharacterized protein</fullName>
    </submittedName>
</protein>
<dbReference type="Gramene" id="Psat03G0150900-T1">
    <property type="protein sequence ID" value="KAI5425713.1"/>
    <property type="gene ID" value="KIW84_031509"/>
</dbReference>
<evidence type="ECO:0000313" key="1">
    <source>
        <dbReference type="EMBL" id="KAI5425713.1"/>
    </source>
</evidence>
<dbReference type="Proteomes" id="UP001058974">
    <property type="component" value="Chromosome 3"/>
</dbReference>
<name>A0A9D4XQP6_PEA</name>
<reference evidence="1 2" key="1">
    <citation type="journal article" date="2022" name="Nat. Genet.">
        <title>Improved pea reference genome and pan-genome highlight genomic features and evolutionary characteristics.</title>
        <authorList>
            <person name="Yang T."/>
            <person name="Liu R."/>
            <person name="Luo Y."/>
            <person name="Hu S."/>
            <person name="Wang D."/>
            <person name="Wang C."/>
            <person name="Pandey M.K."/>
            <person name="Ge S."/>
            <person name="Xu Q."/>
            <person name="Li N."/>
            <person name="Li G."/>
            <person name="Huang Y."/>
            <person name="Saxena R.K."/>
            <person name="Ji Y."/>
            <person name="Li M."/>
            <person name="Yan X."/>
            <person name="He Y."/>
            <person name="Liu Y."/>
            <person name="Wang X."/>
            <person name="Xiang C."/>
            <person name="Varshney R.K."/>
            <person name="Ding H."/>
            <person name="Gao S."/>
            <person name="Zong X."/>
        </authorList>
    </citation>
    <scope>NUCLEOTIDE SEQUENCE [LARGE SCALE GENOMIC DNA]</scope>
    <source>
        <strain evidence="1 2">cv. Zhongwan 6</strain>
    </source>
</reference>
<accession>A0A9D4XQP6</accession>
<organism evidence="1 2">
    <name type="scientific">Pisum sativum</name>
    <name type="common">Garden pea</name>
    <name type="synonym">Lathyrus oleraceus</name>
    <dbReference type="NCBI Taxonomy" id="3888"/>
    <lineage>
        <taxon>Eukaryota</taxon>
        <taxon>Viridiplantae</taxon>
        <taxon>Streptophyta</taxon>
        <taxon>Embryophyta</taxon>
        <taxon>Tracheophyta</taxon>
        <taxon>Spermatophyta</taxon>
        <taxon>Magnoliopsida</taxon>
        <taxon>eudicotyledons</taxon>
        <taxon>Gunneridae</taxon>
        <taxon>Pentapetalae</taxon>
        <taxon>rosids</taxon>
        <taxon>fabids</taxon>
        <taxon>Fabales</taxon>
        <taxon>Fabaceae</taxon>
        <taxon>Papilionoideae</taxon>
        <taxon>50 kb inversion clade</taxon>
        <taxon>NPAAA clade</taxon>
        <taxon>Hologalegina</taxon>
        <taxon>IRL clade</taxon>
        <taxon>Fabeae</taxon>
        <taxon>Lathyrus</taxon>
    </lineage>
</organism>
<dbReference type="AlphaFoldDB" id="A0A9D4XQP6"/>
<proteinExistence type="predicted"/>